<dbReference type="InterPro" id="IPR008910">
    <property type="entry name" value="MSC_TM_helix"/>
</dbReference>
<evidence type="ECO:0000256" key="2">
    <source>
        <dbReference type="ARBA" id="ARBA00008017"/>
    </source>
</evidence>
<feature type="transmembrane region" description="Helical" evidence="7">
    <location>
        <begin position="20"/>
        <end position="42"/>
    </location>
</feature>
<evidence type="ECO:0000256" key="5">
    <source>
        <dbReference type="ARBA" id="ARBA00022989"/>
    </source>
</evidence>
<comment type="similarity">
    <text evidence="2 7">Belongs to the MscS (TC 1.A.23) family.</text>
</comment>
<dbReference type="Gene3D" id="2.30.30.60">
    <property type="match status" value="1"/>
</dbReference>
<dbReference type="SUPFAM" id="SSF50182">
    <property type="entry name" value="Sm-like ribonucleoproteins"/>
    <property type="match status" value="1"/>
</dbReference>
<dbReference type="Pfam" id="PF00924">
    <property type="entry name" value="MS_channel_2nd"/>
    <property type="match status" value="1"/>
</dbReference>
<feature type="domain" description="Mechanosensitive ion channel MscS C-terminal" evidence="9">
    <location>
        <begin position="184"/>
        <end position="265"/>
    </location>
</feature>
<dbReference type="InterPro" id="IPR023408">
    <property type="entry name" value="MscS_beta-dom_sf"/>
</dbReference>
<evidence type="ECO:0000259" key="8">
    <source>
        <dbReference type="Pfam" id="PF00924"/>
    </source>
</evidence>
<keyword evidence="7" id="KW-0997">Cell inner membrane</keyword>
<dbReference type="RefSeq" id="WP_107940997.1">
    <property type="nucleotide sequence ID" value="NZ_QANS01000005.1"/>
</dbReference>
<organism evidence="10 11">
    <name type="scientific">Stenotrophobium rhamnosiphilum</name>
    <dbReference type="NCBI Taxonomy" id="2029166"/>
    <lineage>
        <taxon>Bacteria</taxon>
        <taxon>Pseudomonadati</taxon>
        <taxon>Pseudomonadota</taxon>
        <taxon>Gammaproteobacteria</taxon>
        <taxon>Nevskiales</taxon>
        <taxon>Nevskiaceae</taxon>
        <taxon>Stenotrophobium</taxon>
    </lineage>
</organism>
<comment type="subunit">
    <text evidence="7">Homoheptamer.</text>
</comment>
<dbReference type="InterPro" id="IPR010920">
    <property type="entry name" value="LSM_dom_sf"/>
</dbReference>
<evidence type="ECO:0000313" key="10">
    <source>
        <dbReference type="EMBL" id="PTU30625.1"/>
    </source>
</evidence>
<keyword evidence="11" id="KW-1185">Reference proteome</keyword>
<dbReference type="Gene3D" id="1.10.287.1260">
    <property type="match status" value="1"/>
</dbReference>
<dbReference type="PANTHER" id="PTHR30221">
    <property type="entry name" value="SMALL-CONDUCTANCE MECHANOSENSITIVE CHANNEL"/>
    <property type="match status" value="1"/>
</dbReference>
<dbReference type="InterPro" id="IPR011066">
    <property type="entry name" value="MscS_channel_C_sf"/>
</dbReference>
<protein>
    <recommendedName>
        <fullName evidence="7">Small-conductance mechanosensitive channel</fullName>
    </recommendedName>
</protein>
<dbReference type="OrthoDB" id="9809206at2"/>
<evidence type="ECO:0000259" key="9">
    <source>
        <dbReference type="Pfam" id="PF21082"/>
    </source>
</evidence>
<comment type="function">
    <text evidence="7">Mechanosensitive channel that participates in the regulation of osmotic pressure changes within the cell, opening in response to stretch forces in the membrane lipid bilayer, without the need for other proteins. Contributes to normal resistance to hypoosmotic shock. Forms an ion channel of 1.0 nanosiemens conductance with a slight preference for anions.</text>
</comment>
<feature type="transmembrane region" description="Helical" evidence="7">
    <location>
        <begin position="95"/>
        <end position="124"/>
    </location>
</feature>
<proteinExistence type="inferred from homology"/>
<dbReference type="SUPFAM" id="SSF82861">
    <property type="entry name" value="Mechanosensitive channel protein MscS (YggB), transmembrane region"/>
    <property type="match status" value="1"/>
</dbReference>
<evidence type="ECO:0000256" key="7">
    <source>
        <dbReference type="RuleBase" id="RU369025"/>
    </source>
</evidence>
<keyword evidence="4 7" id="KW-0812">Transmembrane</keyword>
<keyword evidence="7" id="KW-0813">Transport</keyword>
<dbReference type="InterPro" id="IPR006685">
    <property type="entry name" value="MscS_channel_2nd"/>
</dbReference>
<dbReference type="PANTHER" id="PTHR30221:SF1">
    <property type="entry name" value="SMALL-CONDUCTANCE MECHANOSENSITIVE CHANNEL"/>
    <property type="match status" value="1"/>
</dbReference>
<dbReference type="Proteomes" id="UP000244248">
    <property type="component" value="Unassembled WGS sequence"/>
</dbReference>
<keyword evidence="7" id="KW-0407">Ion channel</keyword>
<dbReference type="GO" id="GO:0008381">
    <property type="term" value="F:mechanosensitive monoatomic ion channel activity"/>
    <property type="evidence" value="ECO:0007669"/>
    <property type="project" value="InterPro"/>
</dbReference>
<keyword evidence="3" id="KW-1003">Cell membrane</keyword>
<dbReference type="GO" id="GO:0005886">
    <property type="term" value="C:plasma membrane"/>
    <property type="evidence" value="ECO:0007669"/>
    <property type="project" value="UniProtKB-SubCell"/>
</dbReference>
<dbReference type="EMBL" id="QANS01000005">
    <property type="protein sequence ID" value="PTU30625.1"/>
    <property type="molecule type" value="Genomic_DNA"/>
</dbReference>
<comment type="subcellular location">
    <subcellularLocation>
        <location evidence="7">Cell inner membrane</location>
        <topology evidence="7">Multi-pass membrane protein</topology>
    </subcellularLocation>
    <subcellularLocation>
        <location evidence="1">Cell membrane</location>
        <topology evidence="1">Multi-pass membrane protein</topology>
    </subcellularLocation>
</comment>
<evidence type="ECO:0000256" key="1">
    <source>
        <dbReference type="ARBA" id="ARBA00004651"/>
    </source>
</evidence>
<keyword evidence="6 7" id="KW-0472">Membrane</keyword>
<keyword evidence="7" id="KW-0406">Ion transport</keyword>
<dbReference type="AlphaFoldDB" id="A0A2T5MDH5"/>
<reference evidence="10 11" key="1">
    <citation type="submission" date="2018-04" db="EMBL/GenBank/DDBJ databases">
        <title>Novel species isolated from glacier.</title>
        <authorList>
            <person name="Liu Q."/>
            <person name="Xin Y.-H."/>
        </authorList>
    </citation>
    <scope>NUCLEOTIDE SEQUENCE [LARGE SCALE GENOMIC DNA]</scope>
    <source>
        <strain evidence="10 11">GT1R17</strain>
    </source>
</reference>
<evidence type="ECO:0000256" key="6">
    <source>
        <dbReference type="ARBA" id="ARBA00023136"/>
    </source>
</evidence>
<dbReference type="InterPro" id="IPR011014">
    <property type="entry name" value="MscS_channel_TM-2"/>
</dbReference>
<name>A0A2T5MDH5_9GAMM</name>
<evidence type="ECO:0000313" key="11">
    <source>
        <dbReference type="Proteomes" id="UP000244248"/>
    </source>
</evidence>
<gene>
    <name evidence="10" type="ORF">CJD38_14065</name>
</gene>
<comment type="caution">
    <text evidence="10">The sequence shown here is derived from an EMBL/GenBank/DDBJ whole genome shotgun (WGS) entry which is preliminary data.</text>
</comment>
<dbReference type="SUPFAM" id="SSF82689">
    <property type="entry name" value="Mechanosensitive channel protein MscS (YggB), C-terminal domain"/>
    <property type="match status" value="1"/>
</dbReference>
<feature type="transmembrane region" description="Helical" evidence="7">
    <location>
        <begin position="62"/>
        <end position="83"/>
    </location>
</feature>
<dbReference type="Pfam" id="PF21082">
    <property type="entry name" value="MS_channel_3rd"/>
    <property type="match status" value="1"/>
</dbReference>
<dbReference type="InterPro" id="IPR049278">
    <property type="entry name" value="MS_channel_C"/>
</dbReference>
<dbReference type="InterPro" id="IPR045275">
    <property type="entry name" value="MscS_archaea/bacteria_type"/>
</dbReference>
<comment type="caution">
    <text evidence="7">Lacks conserved residue(s) required for the propagation of feature annotation.</text>
</comment>
<accession>A0A2T5MDH5</accession>
<keyword evidence="5 7" id="KW-1133">Transmembrane helix</keyword>
<sequence length="282" mass="30896">MTIQQRVHNLMQEPEQLFDLAAPFVLHLFAAILIFFVGKWLANWGVKLVRTAMRRAHVDETLGDFLGNVLYGLALTVVVVSAMHQVGIDTTSAAAVLGGTALAIGLSLQQQLSSLAAGVILIIFRPFNKGDTVEIGTGIKGVVEEIRIVHTRLRTFDNREVMIPNSSITTNTITNFTVRGMRRIDLVISISYGADLLKAKQVLRELQDTEARVLKSPAPTVGVKDLTASSLDLNVQSWVKTADYDAVRSDQLEKIKLRFERDGIPLPSAAMDVTVHQAPDGK</sequence>
<feature type="domain" description="Mechanosensitive ion channel MscS" evidence="8">
    <location>
        <begin position="112"/>
        <end position="177"/>
    </location>
</feature>
<dbReference type="Gene3D" id="3.30.70.100">
    <property type="match status" value="1"/>
</dbReference>
<evidence type="ECO:0000256" key="3">
    <source>
        <dbReference type="ARBA" id="ARBA00022475"/>
    </source>
</evidence>
<dbReference type="Pfam" id="PF05552">
    <property type="entry name" value="MS_channel_1st_1"/>
    <property type="match status" value="1"/>
</dbReference>
<evidence type="ECO:0000256" key="4">
    <source>
        <dbReference type="ARBA" id="ARBA00022692"/>
    </source>
</evidence>